<dbReference type="InterPro" id="IPR011990">
    <property type="entry name" value="TPR-like_helical_dom_sf"/>
</dbReference>
<dbReference type="InterPro" id="IPR046960">
    <property type="entry name" value="PPR_At4g14850-like_plant"/>
</dbReference>
<dbReference type="Gene3D" id="1.25.40.10">
    <property type="entry name" value="Tetratricopeptide repeat domain"/>
    <property type="match status" value="3"/>
</dbReference>
<dbReference type="Pfam" id="PF14432">
    <property type="entry name" value="DYW_deaminase"/>
    <property type="match status" value="1"/>
</dbReference>
<comment type="similarity">
    <text evidence="1">Belongs to the PPR family. PCMP-H subfamily.</text>
</comment>
<dbReference type="FunFam" id="1.25.40.10:FF:000144">
    <property type="entry name" value="Pentatricopeptide repeat-containing protein, mitochondrial"/>
    <property type="match status" value="1"/>
</dbReference>
<name>A0A9D5ASC4_PEA</name>
<dbReference type="PROSITE" id="PS51375">
    <property type="entry name" value="PPR"/>
    <property type="match status" value="4"/>
</dbReference>
<dbReference type="NCBIfam" id="TIGR00756">
    <property type="entry name" value="PPR"/>
    <property type="match status" value="6"/>
</dbReference>
<evidence type="ECO:0000256" key="1">
    <source>
        <dbReference type="ARBA" id="ARBA00006643"/>
    </source>
</evidence>
<dbReference type="GO" id="GO:0009451">
    <property type="term" value="P:RNA modification"/>
    <property type="evidence" value="ECO:0007669"/>
    <property type="project" value="InterPro"/>
</dbReference>
<dbReference type="GO" id="GO:0003723">
    <property type="term" value="F:RNA binding"/>
    <property type="evidence" value="ECO:0007669"/>
    <property type="project" value="InterPro"/>
</dbReference>
<dbReference type="AlphaFoldDB" id="A0A9D5ASC4"/>
<dbReference type="EMBL" id="JAMSHJ010000004">
    <property type="protein sequence ID" value="KAI5416720.1"/>
    <property type="molecule type" value="Genomic_DNA"/>
</dbReference>
<dbReference type="Gramene" id="Psat04G0166000-T1">
    <property type="protein sequence ID" value="KAI5416720.1"/>
    <property type="gene ID" value="KIW84_041660"/>
</dbReference>
<evidence type="ECO:0000313" key="6">
    <source>
        <dbReference type="Proteomes" id="UP001058974"/>
    </source>
</evidence>
<organism evidence="5 6">
    <name type="scientific">Pisum sativum</name>
    <name type="common">Garden pea</name>
    <name type="synonym">Lathyrus oleraceus</name>
    <dbReference type="NCBI Taxonomy" id="3888"/>
    <lineage>
        <taxon>Eukaryota</taxon>
        <taxon>Viridiplantae</taxon>
        <taxon>Streptophyta</taxon>
        <taxon>Embryophyta</taxon>
        <taxon>Tracheophyta</taxon>
        <taxon>Spermatophyta</taxon>
        <taxon>Magnoliopsida</taxon>
        <taxon>eudicotyledons</taxon>
        <taxon>Gunneridae</taxon>
        <taxon>Pentapetalae</taxon>
        <taxon>rosids</taxon>
        <taxon>fabids</taxon>
        <taxon>Fabales</taxon>
        <taxon>Fabaceae</taxon>
        <taxon>Papilionoideae</taxon>
        <taxon>50 kb inversion clade</taxon>
        <taxon>NPAAA clade</taxon>
        <taxon>Hologalegina</taxon>
        <taxon>IRL clade</taxon>
        <taxon>Fabeae</taxon>
        <taxon>Lathyrus</taxon>
    </lineage>
</organism>
<dbReference type="Pfam" id="PF01535">
    <property type="entry name" value="PPR"/>
    <property type="match status" value="3"/>
</dbReference>
<evidence type="ECO:0000256" key="3">
    <source>
        <dbReference type="PROSITE-ProRule" id="PRU00708"/>
    </source>
</evidence>
<sequence>MAPVWSSCSNRFVVAATKLQSHICFTAAIAIHLYHYSTSPQPYQPNPQSPSPKLVPLPLHKQNQSIPISFSSLNYKESIISAIKSISRKTHLLQVHAHILTTTLIQDPAVSHYFLCRVSLSGPLQYPGYSQCFFEQISYPFVSHYNTMIRAYSLSDSPQKSLFLYRDMRRRGIAANPLTSSFVVKSCIRFLYLLGGVQVHCNIFKDGHQSDTLLLTALMDLYSQCQKYDDACKVFDEMLLRDTVSWNVMISCCIRNNRTRDALSLFDVMQSENYKCEPDDVTCLLLLQACARLNALEFGEQIHRHIMEHGYGGALNLSNSLISMYSRCGCIDKAYEVFMGMKNRSVVSWSAMISGLAVNGYGREAIEAFEEMQRNGIQPDDHTFTGVLSACSHSGLLDEGVSFFDRMVSEFRITPAIHHYGCMVDLMGRAGLLDKAYQLIMSMEAKPDSTVWRTLLGACRIHGHVTLGERVIEHLIELRAQEAGDYVLLLNLYSSAEQWEKVAEVRKLMRQKSIQTTPGCCTIELKGVVHEFVVDDISHSRKVEIYNTLDEINKQLRIAGYVVELSSELHKMDDKGKGYALSYHSEKLAIAFGVLVTPPGMALRVASNLRICVDCHNFLKLFSAVYNRDVILRDHKRFHHFRRGHCSCSDYW</sequence>
<dbReference type="PANTHER" id="PTHR47926:SF469">
    <property type="entry name" value="DYW DOMAIN-CONTAINING PROTEIN"/>
    <property type="match status" value="1"/>
</dbReference>
<protein>
    <submittedName>
        <fullName evidence="5">Pentatricopeptide repeat-containing protein</fullName>
    </submittedName>
</protein>
<feature type="domain" description="DYW" evidence="4">
    <location>
        <begin position="560"/>
        <end position="652"/>
    </location>
</feature>
<dbReference type="InterPro" id="IPR032867">
    <property type="entry name" value="DYW_dom"/>
</dbReference>
<feature type="repeat" description="PPR" evidence="3">
    <location>
        <begin position="380"/>
        <end position="410"/>
    </location>
</feature>
<gene>
    <name evidence="5" type="ORF">KIW84_041660</name>
</gene>
<keyword evidence="6" id="KW-1185">Reference proteome</keyword>
<evidence type="ECO:0000313" key="5">
    <source>
        <dbReference type="EMBL" id="KAI5416720.1"/>
    </source>
</evidence>
<dbReference type="Gramene" id="PSAT_LOCUS17850_t1">
    <property type="protein sequence ID" value="CAL5198384.1"/>
    <property type="gene ID" value="PSAT_LOCUS17850"/>
</dbReference>
<feature type="repeat" description="PPR" evidence="3">
    <location>
        <begin position="141"/>
        <end position="175"/>
    </location>
</feature>
<accession>A0A9D5ASC4</accession>
<dbReference type="InterPro" id="IPR002885">
    <property type="entry name" value="PPR_rpt"/>
</dbReference>
<dbReference type="Pfam" id="PF20431">
    <property type="entry name" value="E_motif"/>
    <property type="match status" value="1"/>
</dbReference>
<proteinExistence type="inferred from homology"/>
<dbReference type="Proteomes" id="UP001058974">
    <property type="component" value="Chromosome 4"/>
</dbReference>
<evidence type="ECO:0000256" key="2">
    <source>
        <dbReference type="ARBA" id="ARBA00022737"/>
    </source>
</evidence>
<dbReference type="FunFam" id="1.25.40.10:FF:000454">
    <property type="entry name" value="Pentatricopeptide repeat-containing protein At3g47530"/>
    <property type="match status" value="1"/>
</dbReference>
<dbReference type="PANTHER" id="PTHR47926">
    <property type="entry name" value="PENTATRICOPEPTIDE REPEAT-CONTAINING PROTEIN"/>
    <property type="match status" value="1"/>
</dbReference>
<comment type="caution">
    <text evidence="5">The sequence shown here is derived from an EMBL/GenBank/DDBJ whole genome shotgun (WGS) entry which is preliminary data.</text>
</comment>
<dbReference type="GO" id="GO:0008270">
    <property type="term" value="F:zinc ion binding"/>
    <property type="evidence" value="ECO:0007669"/>
    <property type="project" value="InterPro"/>
</dbReference>
<reference evidence="5 6" key="1">
    <citation type="journal article" date="2022" name="Nat. Genet.">
        <title>Improved pea reference genome and pan-genome highlight genomic features and evolutionary characteristics.</title>
        <authorList>
            <person name="Yang T."/>
            <person name="Liu R."/>
            <person name="Luo Y."/>
            <person name="Hu S."/>
            <person name="Wang D."/>
            <person name="Wang C."/>
            <person name="Pandey M.K."/>
            <person name="Ge S."/>
            <person name="Xu Q."/>
            <person name="Li N."/>
            <person name="Li G."/>
            <person name="Huang Y."/>
            <person name="Saxena R.K."/>
            <person name="Ji Y."/>
            <person name="Li M."/>
            <person name="Yan X."/>
            <person name="He Y."/>
            <person name="Liu Y."/>
            <person name="Wang X."/>
            <person name="Xiang C."/>
            <person name="Varshney R.K."/>
            <person name="Ding H."/>
            <person name="Gao S."/>
            <person name="Zong X."/>
        </authorList>
    </citation>
    <scope>NUCLEOTIDE SEQUENCE [LARGE SCALE GENOMIC DNA]</scope>
    <source>
        <strain evidence="5 6">cv. Zhongwan 6</strain>
    </source>
</reference>
<dbReference type="FunFam" id="1.25.40.10:FF:000396">
    <property type="entry name" value="Pentatricopeptide repeat-containing protein At2g36730"/>
    <property type="match status" value="1"/>
</dbReference>
<keyword evidence="2" id="KW-0677">Repeat</keyword>
<feature type="repeat" description="PPR" evidence="3">
    <location>
        <begin position="345"/>
        <end position="379"/>
    </location>
</feature>
<dbReference type="InterPro" id="IPR046848">
    <property type="entry name" value="E_motif"/>
</dbReference>
<dbReference type="Pfam" id="PF13041">
    <property type="entry name" value="PPR_2"/>
    <property type="match status" value="2"/>
</dbReference>
<evidence type="ECO:0000259" key="4">
    <source>
        <dbReference type="Pfam" id="PF14432"/>
    </source>
</evidence>
<feature type="repeat" description="PPR" evidence="3">
    <location>
        <begin position="242"/>
        <end position="276"/>
    </location>
</feature>